<name>A0A096EXW0_9BURK</name>
<dbReference type="Proteomes" id="UP000029567">
    <property type="component" value="Unassembled WGS sequence"/>
</dbReference>
<dbReference type="AlphaFoldDB" id="A0A096EXW0"/>
<gene>
    <name evidence="2" type="ORF">N5D63_08830</name>
    <name evidence="1" type="ORF">P245_05780</name>
</gene>
<dbReference type="EMBL" id="JAOCEK010000005">
    <property type="protein sequence ID" value="MDH1334247.1"/>
    <property type="molecule type" value="Genomic_DNA"/>
</dbReference>
<reference evidence="1 3" key="1">
    <citation type="submission" date="2013-09" db="EMBL/GenBank/DDBJ databases">
        <title>High correlation between genotypes and phenotypes of environmental bacteria Comamonas testosteroni strains.</title>
        <authorList>
            <person name="Liu L."/>
            <person name="Zhu W."/>
            <person name="Xia X."/>
            <person name="Xu B."/>
            <person name="Luo M."/>
            <person name="Wang G."/>
        </authorList>
    </citation>
    <scope>NUCLEOTIDE SEQUENCE [LARGE SCALE GENOMIC DNA]</scope>
    <source>
        <strain evidence="1 3">JL14</strain>
    </source>
</reference>
<reference evidence="2" key="2">
    <citation type="submission" date="2022-09" db="EMBL/GenBank/DDBJ databases">
        <title>Intensive care unit water sources are persistently colonized with multi-drug resistant bacteria and are the site of extensive horizontal gene transfer of antibiotic resistance genes.</title>
        <authorList>
            <person name="Diorio-Toth L."/>
        </authorList>
    </citation>
    <scope>NUCLEOTIDE SEQUENCE</scope>
    <source>
        <strain evidence="2">GD03832</strain>
    </source>
</reference>
<evidence type="ECO:0000313" key="4">
    <source>
        <dbReference type="Proteomes" id="UP001161065"/>
    </source>
</evidence>
<dbReference type="OrthoDB" id="8795049at2"/>
<comment type="caution">
    <text evidence="2">The sequence shown here is derived from an EMBL/GenBank/DDBJ whole genome shotgun (WGS) entry which is preliminary data.</text>
</comment>
<organism evidence="2 4">
    <name type="scientific">Comamonas thiooxydans</name>
    <dbReference type="NCBI Taxonomy" id="363952"/>
    <lineage>
        <taxon>Bacteria</taxon>
        <taxon>Pseudomonadati</taxon>
        <taxon>Pseudomonadota</taxon>
        <taxon>Betaproteobacteria</taxon>
        <taxon>Burkholderiales</taxon>
        <taxon>Comamonadaceae</taxon>
        <taxon>Comamonas</taxon>
    </lineage>
</organism>
<dbReference type="EMBL" id="AWTN01000046">
    <property type="protein sequence ID" value="KGG96471.1"/>
    <property type="molecule type" value="Genomic_DNA"/>
</dbReference>
<protein>
    <recommendedName>
        <fullName evidence="5">Flagellar protein FliT</fullName>
    </recommendedName>
</protein>
<evidence type="ECO:0000313" key="1">
    <source>
        <dbReference type="EMBL" id="KGG96471.1"/>
    </source>
</evidence>
<accession>A0A0K6ID39</accession>
<proteinExistence type="predicted"/>
<evidence type="ECO:0000313" key="2">
    <source>
        <dbReference type="EMBL" id="MDH1334247.1"/>
    </source>
</evidence>
<sequence length="120" mass="13280">MTLQEMLDSLDAVIQTVSASLQSPDASALEQSSTRLRDAMVAFSQLVKRFSADDWTPALRERAQNLDREISLVRDQLARLSVLNQRRTKALVPAAEDSTYESSLRGASQTGRARIYHAAS</sequence>
<accession>D8D5V7</accession>
<accession>A0A096EXW0</accession>
<dbReference type="RefSeq" id="WP_003065537.1">
    <property type="nucleotide sequence ID" value="NZ_ADVQ01000041.1"/>
</dbReference>
<dbReference type="PATRIC" id="fig|285.49.peg.4562"/>
<dbReference type="Proteomes" id="UP001161065">
    <property type="component" value="Unassembled WGS sequence"/>
</dbReference>
<evidence type="ECO:0008006" key="5">
    <source>
        <dbReference type="Google" id="ProtNLM"/>
    </source>
</evidence>
<evidence type="ECO:0000313" key="3">
    <source>
        <dbReference type="Proteomes" id="UP000029567"/>
    </source>
</evidence>